<dbReference type="FunFam" id="3.40.50.300:FF:000299">
    <property type="entry name" value="ABC transporter ATP-binding protein/permease"/>
    <property type="match status" value="2"/>
</dbReference>
<feature type="transmembrane region" description="Helical" evidence="10">
    <location>
        <begin position="21"/>
        <end position="39"/>
    </location>
</feature>
<dbReference type="GO" id="GO:0005524">
    <property type="term" value="F:ATP binding"/>
    <property type="evidence" value="ECO:0007669"/>
    <property type="project" value="UniProtKB-KW"/>
</dbReference>
<feature type="transmembrane region" description="Helical" evidence="10">
    <location>
        <begin position="275"/>
        <end position="301"/>
    </location>
</feature>
<dbReference type="SUPFAM" id="SSF90123">
    <property type="entry name" value="ABC transporter transmembrane region"/>
    <property type="match status" value="2"/>
</dbReference>
<dbReference type="InterPro" id="IPR003593">
    <property type="entry name" value="AAA+_ATPase"/>
</dbReference>
<reference evidence="13 14" key="1">
    <citation type="journal article" date="2014" name="BMC Genomics">
        <title>Complete genome sequence of producer of the glycopeptide antibiotic Aculeximycin Kutzneria albida DSM 43870T, a representative of minor genus of Pseudonocardiaceae.</title>
        <authorList>
            <person name="Rebets Y."/>
            <person name="Tokovenko B."/>
            <person name="Lushchyk I."/>
            <person name="Ruckert C."/>
            <person name="Zaburannyi N."/>
            <person name="Bechthold A."/>
            <person name="Kalinowski J."/>
            <person name="Luzhetskyy A."/>
        </authorList>
    </citation>
    <scope>NUCLEOTIDE SEQUENCE [LARGE SCALE GENOMIC DNA]</scope>
    <source>
        <strain evidence="13">DSM 43870</strain>
    </source>
</reference>
<dbReference type="OrthoDB" id="9806127at2"/>
<feature type="transmembrane region" description="Helical" evidence="10">
    <location>
        <begin position="649"/>
        <end position="667"/>
    </location>
</feature>
<dbReference type="InterPro" id="IPR017871">
    <property type="entry name" value="ABC_transporter-like_CS"/>
</dbReference>
<comment type="similarity">
    <text evidence="9">Belongs to the ABC transporter superfamily. Lipid exporter (TC 3.A.1.106) family.</text>
</comment>
<dbReference type="PANTHER" id="PTHR43394">
    <property type="entry name" value="ATP-DEPENDENT PERMEASE MDL1, MITOCHONDRIAL"/>
    <property type="match status" value="1"/>
</dbReference>
<dbReference type="InterPro" id="IPR039421">
    <property type="entry name" value="Type_1_exporter"/>
</dbReference>
<feature type="domain" description="ABC transmembrane type-1" evidence="12">
    <location>
        <begin position="24"/>
        <end position="304"/>
    </location>
</feature>
<dbReference type="CDD" id="cd18543">
    <property type="entry name" value="ABC_6TM_Rv0194_D1_like"/>
    <property type="match status" value="1"/>
</dbReference>
<feature type="domain" description="ABC transmembrane type-1" evidence="12">
    <location>
        <begin position="652"/>
        <end position="934"/>
    </location>
</feature>
<evidence type="ECO:0000259" key="11">
    <source>
        <dbReference type="PROSITE" id="PS50893"/>
    </source>
</evidence>
<evidence type="ECO:0000256" key="4">
    <source>
        <dbReference type="ARBA" id="ARBA00022692"/>
    </source>
</evidence>
<feature type="transmembrane region" description="Helical" evidence="10">
    <location>
        <begin position="59"/>
        <end position="76"/>
    </location>
</feature>
<name>W5W3L5_9PSEU</name>
<keyword evidence="14" id="KW-1185">Reference proteome</keyword>
<dbReference type="CDD" id="cd18546">
    <property type="entry name" value="ABC_6TM_Rv0194_D2_like"/>
    <property type="match status" value="1"/>
</dbReference>
<dbReference type="InterPro" id="IPR003439">
    <property type="entry name" value="ABC_transporter-like_ATP-bd"/>
</dbReference>
<protein>
    <submittedName>
        <fullName evidence="13">ABC transporter ATP-binding protein</fullName>
    </submittedName>
</protein>
<keyword evidence="3" id="KW-1003">Cell membrane</keyword>
<dbReference type="InterPro" id="IPR036640">
    <property type="entry name" value="ABC1_TM_sf"/>
</dbReference>
<keyword evidence="5" id="KW-0547">Nucleotide-binding</keyword>
<dbReference type="PANTHER" id="PTHR43394:SF1">
    <property type="entry name" value="ATP-BINDING CASSETTE SUB-FAMILY B MEMBER 10, MITOCHONDRIAL"/>
    <property type="match status" value="1"/>
</dbReference>
<evidence type="ECO:0000313" key="13">
    <source>
        <dbReference type="EMBL" id="AHH95803.1"/>
    </source>
</evidence>
<dbReference type="Pfam" id="PF00005">
    <property type="entry name" value="ABC_tran"/>
    <property type="match status" value="2"/>
</dbReference>
<evidence type="ECO:0000256" key="9">
    <source>
        <dbReference type="ARBA" id="ARBA00061644"/>
    </source>
</evidence>
<organism evidence="13 14">
    <name type="scientific">Kutzneria albida DSM 43870</name>
    <dbReference type="NCBI Taxonomy" id="1449976"/>
    <lineage>
        <taxon>Bacteria</taxon>
        <taxon>Bacillati</taxon>
        <taxon>Actinomycetota</taxon>
        <taxon>Actinomycetes</taxon>
        <taxon>Pseudonocardiales</taxon>
        <taxon>Pseudonocardiaceae</taxon>
        <taxon>Kutzneria</taxon>
    </lineage>
</organism>
<feature type="transmembrane region" description="Helical" evidence="10">
    <location>
        <begin position="248"/>
        <end position="269"/>
    </location>
</feature>
<feature type="domain" description="ABC transporter" evidence="11">
    <location>
        <begin position="338"/>
        <end position="572"/>
    </location>
</feature>
<evidence type="ECO:0000256" key="6">
    <source>
        <dbReference type="ARBA" id="ARBA00022840"/>
    </source>
</evidence>
<dbReference type="SUPFAM" id="SSF52540">
    <property type="entry name" value="P-loop containing nucleoside triphosphate hydrolases"/>
    <property type="match status" value="2"/>
</dbReference>
<feature type="transmembrane region" description="Helical" evidence="10">
    <location>
        <begin position="793"/>
        <end position="809"/>
    </location>
</feature>
<dbReference type="eggNOG" id="COG1132">
    <property type="taxonomic scope" value="Bacteria"/>
</dbReference>
<evidence type="ECO:0000256" key="3">
    <source>
        <dbReference type="ARBA" id="ARBA00022475"/>
    </source>
</evidence>
<gene>
    <name evidence="13" type="ORF">KALB_2435</name>
</gene>
<dbReference type="SMART" id="SM00382">
    <property type="entry name" value="AAA"/>
    <property type="match status" value="2"/>
</dbReference>
<dbReference type="GO" id="GO:0016887">
    <property type="term" value="F:ATP hydrolysis activity"/>
    <property type="evidence" value="ECO:0007669"/>
    <property type="project" value="InterPro"/>
</dbReference>
<evidence type="ECO:0000256" key="2">
    <source>
        <dbReference type="ARBA" id="ARBA00022448"/>
    </source>
</evidence>
<evidence type="ECO:0000256" key="10">
    <source>
        <dbReference type="SAM" id="Phobius"/>
    </source>
</evidence>
<proteinExistence type="inferred from homology"/>
<dbReference type="InterPro" id="IPR011527">
    <property type="entry name" value="ABC1_TM_dom"/>
</dbReference>
<evidence type="ECO:0000256" key="1">
    <source>
        <dbReference type="ARBA" id="ARBA00004651"/>
    </source>
</evidence>
<dbReference type="Gene3D" id="1.20.1560.10">
    <property type="entry name" value="ABC transporter type 1, transmembrane domain"/>
    <property type="match status" value="2"/>
</dbReference>
<dbReference type="EMBL" id="CP007155">
    <property type="protein sequence ID" value="AHH95803.1"/>
    <property type="molecule type" value="Genomic_DNA"/>
</dbReference>
<dbReference type="STRING" id="1449976.KALB_2435"/>
<keyword evidence="6 13" id="KW-0067">ATP-binding</keyword>
<dbReference type="Pfam" id="PF00664">
    <property type="entry name" value="ABC_membrane"/>
    <property type="match status" value="2"/>
</dbReference>
<dbReference type="InterPro" id="IPR027417">
    <property type="entry name" value="P-loop_NTPase"/>
</dbReference>
<dbReference type="PROSITE" id="PS00211">
    <property type="entry name" value="ABC_TRANSPORTER_1"/>
    <property type="match status" value="1"/>
</dbReference>
<keyword evidence="4 10" id="KW-0812">Transmembrane</keyword>
<keyword evidence="8 10" id="KW-0472">Membrane</keyword>
<dbReference type="PROSITE" id="PS50929">
    <property type="entry name" value="ABC_TM1F"/>
    <property type="match status" value="2"/>
</dbReference>
<dbReference type="AlphaFoldDB" id="W5W3L5"/>
<sequence length="1208" mass="131399">MAEPRTGWVRRILPLLRERRTSLALTFGAAVLGALLAATTPIIERHLVDEVIVAHRSPLAPWLGALVLIGVLTFFASRTRRYHAAKVVLEVQYHVRNAVHEQLQRLDVASHQAMPTGQLVSRITSDAGVMVRVLSYLPSLSSNVLLMIVSFVVMLVLSPLLAMISVLVVPALVFVVHRMRLRVRPATWDSQQRSAEVVQAVTQTVSGIRVVKAFGQEQRELERFLEASQHLYGSRIRTVRLQARYQPLLQAIPAVGQVLLLGLGGWLALHQQITIGTFLAFATYLAQLIGPAQMFAAMISATQRAGISAGRIFDLLDSVPAVVDRPDAEPLPPLAGEVELDGVRFGYLSSEPVLDGFSLRVRPGETVALVGTSGSGKSTVAMMLARFHDTQAGTVRVDGVDVRDVTVDSLRSQVSMVFEESFLFSDTVAANIGYGRPDASESEVEQAAKAAEAHQFISELPQGYQTLVGERGITLSGGQRQRIALARALLTDPRILVLDDATSAVDAKVEEGIHATLREVMRHRTTILVAHRRSTLRLADRIAVVDQGRVVDEGSHEELMARSPLYRRLLSGTSEDYELLSEVDETPDSAWQSDVEGAKRKRLSIMESPPEMLAGAAKLPPADDRAEIDMTDLAIGRFSFRAFVWQHRGALALGLLLVLLDTAATVAGPYLSREGIDNGVLSGSAPALFLSTALFLGAVLVDLVVSVASTLVTGRTGERLLLTIKVRVFRHLLRLPISFYDREMTGQVMTRMTTDVDAFSALLQNGLLNAAASVLTFVGIAVAMSLMNVQLTLVASAVLIPLLLATTVFRRRTKHSYVAARERISDVNASLQESLSGIRESQALGQQGRRQGQFKRLTRGYLDARMAAQRLIATYFPFLEFLSDLAAALVLGAGYVLIGSGQLTAGELIAFLLYLGLFFSPVQQLSGVFDDWQQAKVSLVRINELLTEQDLTPPADKPITLGRPRGELAMRGVRFTYPGQDEEVLRGVDLAVHAGETVALIGETGAGKSTVVKLLARLHDPDSGAVLLDGVDLRELEQTGFRRQVGYVPQEAFLFAGTIRDNLAYGRPEATDAEVEAAARVIGAHEFIARLPGGYLHEVAERGSSLSAGQRQLLCLARAELVDPAILLLDEATANLDLATEAVVSAAMSAVARRRTTVLIAHRLQSARTADRIIVLDRGRVLAAGTHEELLAQSERYRDLWQAFAVSR</sequence>
<dbReference type="PROSITE" id="PS50893">
    <property type="entry name" value="ABC_TRANSPORTER_2"/>
    <property type="match status" value="2"/>
</dbReference>
<feature type="domain" description="ABC transporter" evidence="11">
    <location>
        <begin position="968"/>
        <end position="1203"/>
    </location>
</feature>
<evidence type="ECO:0000313" key="14">
    <source>
        <dbReference type="Proteomes" id="UP000019225"/>
    </source>
</evidence>
<dbReference type="PATRIC" id="fig|1449976.3.peg.2437"/>
<feature type="transmembrane region" description="Helical" evidence="10">
    <location>
        <begin position="767"/>
        <end position="787"/>
    </location>
</feature>
<dbReference type="Proteomes" id="UP000019225">
    <property type="component" value="Chromosome"/>
</dbReference>
<feature type="transmembrane region" description="Helical" evidence="10">
    <location>
        <begin position="144"/>
        <end position="176"/>
    </location>
</feature>
<evidence type="ECO:0000259" key="12">
    <source>
        <dbReference type="PROSITE" id="PS50929"/>
    </source>
</evidence>
<feature type="transmembrane region" description="Helical" evidence="10">
    <location>
        <begin position="875"/>
        <end position="898"/>
    </location>
</feature>
<dbReference type="KEGG" id="kal:KALB_2435"/>
<evidence type="ECO:0000256" key="8">
    <source>
        <dbReference type="ARBA" id="ARBA00023136"/>
    </source>
</evidence>
<dbReference type="GO" id="GO:0005886">
    <property type="term" value="C:plasma membrane"/>
    <property type="evidence" value="ECO:0007669"/>
    <property type="project" value="UniProtKB-SubCell"/>
</dbReference>
<dbReference type="Gene3D" id="3.40.50.300">
    <property type="entry name" value="P-loop containing nucleotide triphosphate hydrolases"/>
    <property type="match status" value="2"/>
</dbReference>
<dbReference type="GO" id="GO:0015421">
    <property type="term" value="F:ABC-type oligopeptide transporter activity"/>
    <property type="evidence" value="ECO:0007669"/>
    <property type="project" value="TreeGrafter"/>
</dbReference>
<dbReference type="RefSeq" id="WP_025355965.1">
    <property type="nucleotide sequence ID" value="NZ_CP007155.1"/>
</dbReference>
<keyword evidence="7 10" id="KW-1133">Transmembrane helix</keyword>
<evidence type="ECO:0000256" key="5">
    <source>
        <dbReference type="ARBA" id="ARBA00022741"/>
    </source>
</evidence>
<keyword evidence="2" id="KW-0813">Transport</keyword>
<evidence type="ECO:0000256" key="7">
    <source>
        <dbReference type="ARBA" id="ARBA00022989"/>
    </source>
</evidence>
<dbReference type="HOGENOM" id="CLU_000604_17_6_11"/>
<comment type="subcellular location">
    <subcellularLocation>
        <location evidence="1">Cell membrane</location>
        <topology evidence="1">Multi-pass membrane protein</topology>
    </subcellularLocation>
</comment>
<feature type="transmembrane region" description="Helical" evidence="10">
    <location>
        <begin position="687"/>
        <end position="712"/>
    </location>
</feature>
<accession>W5W3L5</accession>